<evidence type="ECO:0000313" key="3">
    <source>
        <dbReference type="Proteomes" id="UP001059596"/>
    </source>
</evidence>
<protein>
    <submittedName>
        <fullName evidence="2">Uncharacterized protein</fullName>
    </submittedName>
</protein>
<dbReference type="AlphaFoldDB" id="A0A9Q0BLV2"/>
<evidence type="ECO:0000313" key="2">
    <source>
        <dbReference type="EMBL" id="KAI8036636.1"/>
    </source>
</evidence>
<proteinExistence type="predicted"/>
<dbReference type="EMBL" id="JAMKOV010000015">
    <property type="protein sequence ID" value="KAI8036636.1"/>
    <property type="molecule type" value="Genomic_DNA"/>
</dbReference>
<evidence type="ECO:0000256" key="1">
    <source>
        <dbReference type="SAM" id="MobiDB-lite"/>
    </source>
</evidence>
<name>A0A9Q0BLV2_9MUSC</name>
<dbReference type="Proteomes" id="UP001059596">
    <property type="component" value="Unassembled WGS sequence"/>
</dbReference>
<reference evidence="2" key="1">
    <citation type="journal article" date="2023" name="Genome Biol. Evol.">
        <title>Long-read-based Genome Assembly of Drosophila gunungcola Reveals Fewer Chemosensory Genes in Flower-breeding Species.</title>
        <authorList>
            <person name="Negi A."/>
            <person name="Liao B.Y."/>
            <person name="Yeh S.D."/>
        </authorList>
    </citation>
    <scope>NUCLEOTIDE SEQUENCE</scope>
    <source>
        <strain evidence="2">Sukarami</strain>
    </source>
</reference>
<keyword evidence="3" id="KW-1185">Reference proteome</keyword>
<sequence>MVSEAILCIKNGKELFERTQAINIVLWLTIQQRQLKKVSSTPTKSKERSPAISSSPSKGKLTPQKEKKVK</sequence>
<accession>A0A9Q0BLV2</accession>
<feature type="region of interest" description="Disordered" evidence="1">
    <location>
        <begin position="36"/>
        <end position="70"/>
    </location>
</feature>
<organism evidence="2 3">
    <name type="scientific">Drosophila gunungcola</name>
    <name type="common">fruit fly</name>
    <dbReference type="NCBI Taxonomy" id="103775"/>
    <lineage>
        <taxon>Eukaryota</taxon>
        <taxon>Metazoa</taxon>
        <taxon>Ecdysozoa</taxon>
        <taxon>Arthropoda</taxon>
        <taxon>Hexapoda</taxon>
        <taxon>Insecta</taxon>
        <taxon>Pterygota</taxon>
        <taxon>Neoptera</taxon>
        <taxon>Endopterygota</taxon>
        <taxon>Diptera</taxon>
        <taxon>Brachycera</taxon>
        <taxon>Muscomorpha</taxon>
        <taxon>Ephydroidea</taxon>
        <taxon>Drosophilidae</taxon>
        <taxon>Drosophila</taxon>
        <taxon>Sophophora</taxon>
    </lineage>
</organism>
<comment type="caution">
    <text evidence="2">The sequence shown here is derived from an EMBL/GenBank/DDBJ whole genome shotgun (WGS) entry which is preliminary data.</text>
</comment>
<gene>
    <name evidence="2" type="ORF">M5D96_010437</name>
</gene>